<dbReference type="SUPFAM" id="SSF56436">
    <property type="entry name" value="C-type lectin-like"/>
    <property type="match status" value="1"/>
</dbReference>
<dbReference type="PROSITE" id="PS51257">
    <property type="entry name" value="PROKAR_LIPOPROTEIN"/>
    <property type="match status" value="1"/>
</dbReference>
<dbReference type="Gene3D" id="3.10.100.10">
    <property type="entry name" value="Mannose-Binding Protein A, subunit A"/>
    <property type="match status" value="1"/>
</dbReference>
<dbReference type="InterPro" id="IPR050111">
    <property type="entry name" value="C-type_lectin/snaclec_domain"/>
</dbReference>
<evidence type="ECO:0000256" key="2">
    <source>
        <dbReference type="SAM" id="SignalP"/>
    </source>
</evidence>
<proteinExistence type="predicted"/>
<dbReference type="PANTHER" id="PTHR22803">
    <property type="entry name" value="MANNOSE, PHOSPHOLIPASE, LECTIN RECEPTOR RELATED"/>
    <property type="match status" value="1"/>
</dbReference>
<accession>A0AA88I6V8</accession>
<feature type="region of interest" description="Disordered" evidence="1">
    <location>
        <begin position="108"/>
        <end position="149"/>
    </location>
</feature>
<dbReference type="CDD" id="cd00037">
    <property type="entry name" value="CLECT"/>
    <property type="match status" value="1"/>
</dbReference>
<dbReference type="Pfam" id="PF00059">
    <property type="entry name" value="Lectin_C"/>
    <property type="match status" value="1"/>
</dbReference>
<dbReference type="EMBL" id="JAVRJZ010000012">
    <property type="protein sequence ID" value="KAK2716327.1"/>
    <property type="molecule type" value="Genomic_DNA"/>
</dbReference>
<dbReference type="PROSITE" id="PS50041">
    <property type="entry name" value="C_TYPE_LECTIN_2"/>
    <property type="match status" value="1"/>
</dbReference>
<feature type="chain" id="PRO_5041696709" description="C-type lectin domain-containing protein" evidence="2">
    <location>
        <begin position="23"/>
        <end position="459"/>
    </location>
</feature>
<sequence length="459" mass="52215">MNKTIFLFLLTVFTACLTNAFGEESYEDYEDEDYYSELDDTQIGIPDSYYPVITELPELQLEDLTPPNELYDDYDYSVEIEPDPRYQKPDGNILEQSEAATIATFTLRPTTTTTQASTTTTTETPTTQHPPAPLQFPPIERGDQSPPSAIEIDDFPPIRGPVPATISPRTSIFQTGQSNIPTTTSKYIYRAPGEAGRPIQTEISAESETQRPPTGIPSSFKAQSCPAGWSLSLDRLTKVHYCVRTINCTITCVEDALDACSEIEGQLETPIPRLKKVLEYSRFLTTSIKCKRHPVYCCKPGWSIFCTDNTVCSCYKRYDERPKHWKKGNNCCKRLNSTLVTIENHKENRFIAEFARQTVSDQHELIWLGFKRREKSTGYDSVIDEPPTYFNWASNAEKQGNCAAMVARTSKWTYQNCYKPKSVICEGHPYLWLDSSTATTTELKTESQDSRKRRRSHYQ</sequence>
<comment type="caution">
    <text evidence="4">The sequence shown here is derived from an EMBL/GenBank/DDBJ whole genome shotgun (WGS) entry which is preliminary data.</text>
</comment>
<gene>
    <name evidence="4" type="ORF">QYM36_010784</name>
</gene>
<dbReference type="InterPro" id="IPR016186">
    <property type="entry name" value="C-type_lectin-like/link_sf"/>
</dbReference>
<name>A0AA88I6V8_ARTSF</name>
<feature type="signal peptide" evidence="2">
    <location>
        <begin position="1"/>
        <end position="22"/>
    </location>
</feature>
<organism evidence="4 5">
    <name type="scientific">Artemia franciscana</name>
    <name type="common">Brine shrimp</name>
    <name type="synonym">Artemia sanfranciscana</name>
    <dbReference type="NCBI Taxonomy" id="6661"/>
    <lineage>
        <taxon>Eukaryota</taxon>
        <taxon>Metazoa</taxon>
        <taxon>Ecdysozoa</taxon>
        <taxon>Arthropoda</taxon>
        <taxon>Crustacea</taxon>
        <taxon>Branchiopoda</taxon>
        <taxon>Anostraca</taxon>
        <taxon>Artemiidae</taxon>
        <taxon>Artemia</taxon>
    </lineage>
</organism>
<dbReference type="SMART" id="SM00034">
    <property type="entry name" value="CLECT"/>
    <property type="match status" value="1"/>
</dbReference>
<keyword evidence="2" id="KW-0732">Signal</keyword>
<reference evidence="4" key="1">
    <citation type="submission" date="2023-07" db="EMBL/GenBank/DDBJ databases">
        <title>Chromosome-level genome assembly of Artemia franciscana.</title>
        <authorList>
            <person name="Jo E."/>
        </authorList>
    </citation>
    <scope>NUCLEOTIDE SEQUENCE</scope>
    <source>
        <tissue evidence="4">Whole body</tissue>
    </source>
</reference>
<dbReference type="InterPro" id="IPR001304">
    <property type="entry name" value="C-type_lectin-like"/>
</dbReference>
<evidence type="ECO:0000256" key="1">
    <source>
        <dbReference type="SAM" id="MobiDB-lite"/>
    </source>
</evidence>
<dbReference type="InterPro" id="IPR016187">
    <property type="entry name" value="CTDL_fold"/>
</dbReference>
<dbReference type="AlphaFoldDB" id="A0AA88I6V8"/>
<feature type="domain" description="C-type lectin" evidence="3">
    <location>
        <begin position="314"/>
        <end position="426"/>
    </location>
</feature>
<evidence type="ECO:0000313" key="4">
    <source>
        <dbReference type="EMBL" id="KAK2716327.1"/>
    </source>
</evidence>
<evidence type="ECO:0000259" key="3">
    <source>
        <dbReference type="PROSITE" id="PS50041"/>
    </source>
</evidence>
<feature type="compositionally biased region" description="Low complexity" evidence="1">
    <location>
        <begin position="108"/>
        <end position="127"/>
    </location>
</feature>
<evidence type="ECO:0000313" key="5">
    <source>
        <dbReference type="Proteomes" id="UP001187531"/>
    </source>
</evidence>
<keyword evidence="5" id="KW-1185">Reference proteome</keyword>
<dbReference type="Proteomes" id="UP001187531">
    <property type="component" value="Unassembled WGS sequence"/>
</dbReference>
<protein>
    <recommendedName>
        <fullName evidence="3">C-type lectin domain-containing protein</fullName>
    </recommendedName>
</protein>